<dbReference type="OrthoDB" id="4053402at2"/>
<comment type="subcellular location">
    <subcellularLocation>
        <location evidence="1 7">Cell membrane</location>
        <topology evidence="1 7">Multi-pass membrane protein</topology>
    </subcellularLocation>
</comment>
<dbReference type="Gene3D" id="1.10.3720.10">
    <property type="entry name" value="MetI-like"/>
    <property type="match status" value="1"/>
</dbReference>
<proteinExistence type="inferred from homology"/>
<dbReference type="PROSITE" id="PS50928">
    <property type="entry name" value="ABC_TM1"/>
    <property type="match status" value="1"/>
</dbReference>
<dbReference type="Pfam" id="PF00528">
    <property type="entry name" value="BPD_transp_1"/>
    <property type="match status" value="1"/>
</dbReference>
<evidence type="ECO:0000256" key="2">
    <source>
        <dbReference type="ARBA" id="ARBA00022448"/>
    </source>
</evidence>
<evidence type="ECO:0000256" key="1">
    <source>
        <dbReference type="ARBA" id="ARBA00004651"/>
    </source>
</evidence>
<sequence>MADTLVAEPATTAPARRGRLGPSPWHALAYVAPALVVYATFVLYPLGRAVHLSLFEWDGLTLATFVGLGNYVEVLTDADLRAAFGHTLVLIVFFALLPTAIGLVLAALLTRARLRGLPFFRTVVFLPQVVAMVVVGVAWRQLYAPDGSVNDLLSLVGLGGVARAWLGDPTFALPAVGVIGTWVQTGLVTLLLMAGISRIPDQLYEAARLDGAGPVREFFAITLPSVRAELAVALTLTVIAALKTFDLIYITTGGGPGNRTSVPSYEVYNRAFRLGEVGSAAAVGVTLTVIIFVINLAVAWIGERR</sequence>
<comment type="caution">
    <text evidence="9">The sequence shown here is derived from an EMBL/GenBank/DDBJ whole genome shotgun (WGS) entry which is preliminary data.</text>
</comment>
<name>A0A543FX05_9PSEU</name>
<dbReference type="SUPFAM" id="SSF161098">
    <property type="entry name" value="MetI-like"/>
    <property type="match status" value="1"/>
</dbReference>
<feature type="transmembrane region" description="Helical" evidence="7">
    <location>
        <begin position="84"/>
        <end position="107"/>
    </location>
</feature>
<reference evidence="9 10" key="1">
    <citation type="submission" date="2019-06" db="EMBL/GenBank/DDBJ databases">
        <title>Sequencing the genomes of 1000 actinobacteria strains.</title>
        <authorList>
            <person name="Klenk H.-P."/>
        </authorList>
    </citation>
    <scope>NUCLEOTIDE SEQUENCE [LARGE SCALE GENOMIC DNA]</scope>
    <source>
        <strain evidence="9 10">DSM 45511</strain>
    </source>
</reference>
<dbReference type="InterPro" id="IPR000515">
    <property type="entry name" value="MetI-like"/>
</dbReference>
<dbReference type="InterPro" id="IPR051393">
    <property type="entry name" value="ABC_transporter_permease"/>
</dbReference>
<dbReference type="InterPro" id="IPR035906">
    <property type="entry name" value="MetI-like_sf"/>
</dbReference>
<evidence type="ECO:0000256" key="6">
    <source>
        <dbReference type="ARBA" id="ARBA00023136"/>
    </source>
</evidence>
<keyword evidence="10" id="KW-1185">Reference proteome</keyword>
<dbReference type="RefSeq" id="WP_142105030.1">
    <property type="nucleotide sequence ID" value="NZ_VFPH01000002.1"/>
</dbReference>
<feature type="domain" description="ABC transmembrane type-1" evidence="8">
    <location>
        <begin position="84"/>
        <end position="298"/>
    </location>
</feature>
<evidence type="ECO:0000313" key="10">
    <source>
        <dbReference type="Proteomes" id="UP000319818"/>
    </source>
</evidence>
<organism evidence="9 10">
    <name type="scientific">Pseudonocardia cypriaca</name>
    <dbReference type="NCBI Taxonomy" id="882449"/>
    <lineage>
        <taxon>Bacteria</taxon>
        <taxon>Bacillati</taxon>
        <taxon>Actinomycetota</taxon>
        <taxon>Actinomycetes</taxon>
        <taxon>Pseudonocardiales</taxon>
        <taxon>Pseudonocardiaceae</taxon>
        <taxon>Pseudonocardia</taxon>
    </lineage>
</organism>
<dbReference type="CDD" id="cd06261">
    <property type="entry name" value="TM_PBP2"/>
    <property type="match status" value="1"/>
</dbReference>
<dbReference type="GO" id="GO:0005886">
    <property type="term" value="C:plasma membrane"/>
    <property type="evidence" value="ECO:0007669"/>
    <property type="project" value="UniProtKB-SubCell"/>
</dbReference>
<dbReference type="GO" id="GO:0055085">
    <property type="term" value="P:transmembrane transport"/>
    <property type="evidence" value="ECO:0007669"/>
    <property type="project" value="InterPro"/>
</dbReference>
<feature type="transmembrane region" description="Helical" evidence="7">
    <location>
        <begin position="171"/>
        <end position="197"/>
    </location>
</feature>
<evidence type="ECO:0000259" key="8">
    <source>
        <dbReference type="PROSITE" id="PS50928"/>
    </source>
</evidence>
<evidence type="ECO:0000256" key="7">
    <source>
        <dbReference type="RuleBase" id="RU363032"/>
    </source>
</evidence>
<keyword evidence="5 7" id="KW-1133">Transmembrane helix</keyword>
<feature type="transmembrane region" description="Helical" evidence="7">
    <location>
        <begin position="280"/>
        <end position="301"/>
    </location>
</feature>
<dbReference type="AlphaFoldDB" id="A0A543FX05"/>
<accession>A0A543FX05</accession>
<evidence type="ECO:0000256" key="4">
    <source>
        <dbReference type="ARBA" id="ARBA00022692"/>
    </source>
</evidence>
<gene>
    <name evidence="9" type="ORF">FB388_5583</name>
</gene>
<feature type="transmembrane region" description="Helical" evidence="7">
    <location>
        <begin position="119"/>
        <end position="139"/>
    </location>
</feature>
<comment type="similarity">
    <text evidence="7">Belongs to the binding-protein-dependent transport system permease family.</text>
</comment>
<protein>
    <submittedName>
        <fullName evidence="9">Carbohydrate ABC transporter membrane protein 1 (CUT1 family)</fullName>
    </submittedName>
</protein>
<keyword evidence="2 7" id="KW-0813">Transport</keyword>
<dbReference type="PANTHER" id="PTHR30193">
    <property type="entry name" value="ABC TRANSPORTER PERMEASE PROTEIN"/>
    <property type="match status" value="1"/>
</dbReference>
<feature type="transmembrane region" description="Helical" evidence="7">
    <location>
        <begin position="27"/>
        <end position="47"/>
    </location>
</feature>
<dbReference type="EMBL" id="VFPH01000002">
    <property type="protein sequence ID" value="TQM38351.1"/>
    <property type="molecule type" value="Genomic_DNA"/>
</dbReference>
<evidence type="ECO:0000256" key="5">
    <source>
        <dbReference type="ARBA" id="ARBA00022989"/>
    </source>
</evidence>
<feature type="transmembrane region" description="Helical" evidence="7">
    <location>
        <begin position="218"/>
        <end position="242"/>
    </location>
</feature>
<keyword evidence="4 7" id="KW-0812">Transmembrane</keyword>
<keyword evidence="6 7" id="KW-0472">Membrane</keyword>
<keyword evidence="3" id="KW-1003">Cell membrane</keyword>
<evidence type="ECO:0000256" key="3">
    <source>
        <dbReference type="ARBA" id="ARBA00022475"/>
    </source>
</evidence>
<evidence type="ECO:0000313" key="9">
    <source>
        <dbReference type="EMBL" id="TQM38351.1"/>
    </source>
</evidence>
<dbReference type="PANTHER" id="PTHR30193:SF41">
    <property type="entry name" value="DIACETYLCHITOBIOSE UPTAKE SYSTEM PERMEASE PROTEIN NGCF"/>
    <property type="match status" value="1"/>
</dbReference>
<dbReference type="Proteomes" id="UP000319818">
    <property type="component" value="Unassembled WGS sequence"/>
</dbReference>